<sequence>MSDEQKAISALMDFLRDESNRILLIRGYDNDAKLRVVLSCLNREFDKGIIRTGSMSDISDHINRAFNKELLPYTVKSTTTYKLGRMTVNINSYVTHTKSNPSGNENTFTIFHPVQTVLDNPKRFGKFLCDLKNNRSRKIILITTNEWGIREWDIENYVDQVFFYSVENDNPEIMRNLRNNGAIK</sequence>
<dbReference type="Proteomes" id="UP000621492">
    <property type="component" value="Unassembled WGS sequence"/>
</dbReference>
<dbReference type="AlphaFoldDB" id="A0A9W5X851"/>
<dbReference type="RefSeq" id="WP_188725910.1">
    <property type="nucleotide sequence ID" value="NZ_BMJD01000072.1"/>
</dbReference>
<comment type="caution">
    <text evidence="1">The sequence shown here is derived from an EMBL/GenBank/DDBJ whole genome shotgun (WGS) entry which is preliminary data.</text>
</comment>
<evidence type="ECO:0000313" key="2">
    <source>
        <dbReference type="Proteomes" id="UP000621492"/>
    </source>
</evidence>
<gene>
    <name evidence="1" type="ORF">GCM10011409_44370</name>
</gene>
<accession>A0A9W5X851</accession>
<protein>
    <submittedName>
        <fullName evidence="1">Uncharacterized protein</fullName>
    </submittedName>
</protein>
<evidence type="ECO:0000313" key="1">
    <source>
        <dbReference type="EMBL" id="GGB62301.1"/>
    </source>
</evidence>
<reference evidence="1" key="2">
    <citation type="submission" date="2020-09" db="EMBL/GenBank/DDBJ databases">
        <authorList>
            <person name="Sun Q."/>
            <person name="Zhou Y."/>
        </authorList>
    </citation>
    <scope>NUCLEOTIDE SEQUENCE</scope>
    <source>
        <strain evidence="1">CGMCC 1.15454</strain>
    </source>
</reference>
<keyword evidence="2" id="KW-1185">Reference proteome</keyword>
<dbReference type="EMBL" id="BMJD01000072">
    <property type="protein sequence ID" value="GGB62301.1"/>
    <property type="molecule type" value="Genomic_DNA"/>
</dbReference>
<proteinExistence type="predicted"/>
<reference evidence="1" key="1">
    <citation type="journal article" date="2014" name="Int. J. Syst. Evol. Microbiol.">
        <title>Complete genome sequence of Corynebacterium casei LMG S-19264T (=DSM 44701T), isolated from a smear-ripened cheese.</title>
        <authorList>
            <consortium name="US DOE Joint Genome Institute (JGI-PGF)"/>
            <person name="Walter F."/>
            <person name="Albersmeier A."/>
            <person name="Kalinowski J."/>
            <person name="Ruckert C."/>
        </authorList>
    </citation>
    <scope>NUCLEOTIDE SEQUENCE</scope>
    <source>
        <strain evidence="1">CGMCC 1.15454</strain>
    </source>
</reference>
<organism evidence="1 2">
    <name type="scientific">Lentibacillus populi</name>
    <dbReference type="NCBI Taxonomy" id="1827502"/>
    <lineage>
        <taxon>Bacteria</taxon>
        <taxon>Bacillati</taxon>
        <taxon>Bacillota</taxon>
        <taxon>Bacilli</taxon>
        <taxon>Bacillales</taxon>
        <taxon>Bacillaceae</taxon>
        <taxon>Lentibacillus</taxon>
    </lineage>
</organism>
<name>A0A9W5X851_9BACI</name>